<dbReference type="PANTHER" id="PTHR34988">
    <property type="entry name" value="PROTEIN, PUTATIVE-RELATED"/>
    <property type="match status" value="1"/>
</dbReference>
<dbReference type="STRING" id="2162.BRM9_0262"/>
<dbReference type="SUPFAM" id="SSF117856">
    <property type="entry name" value="AF0104/ALDC/Ptd012-like"/>
    <property type="match status" value="1"/>
</dbReference>
<reference evidence="2" key="1">
    <citation type="submission" date="2013-12" db="EMBL/GenBank/DDBJ databases">
        <title>The complete genome sequence of Methanobacterium sp. BRM9.</title>
        <authorList>
            <consortium name="Pastoral Greenhouse Gas Research Consortium"/>
            <person name="Kelly W.J."/>
            <person name="Leahy S.C."/>
            <person name="Perry R."/>
            <person name="Li D."/>
            <person name="Altermann E."/>
            <person name="Lambie S.C."/>
            <person name="Attwood G.T."/>
        </authorList>
    </citation>
    <scope>NUCLEOTIDE SEQUENCE [LARGE SCALE GENOMIC DNA]</scope>
    <source>
        <strain evidence="2">BRM9</strain>
    </source>
</reference>
<dbReference type="AlphaFoldDB" id="A0A090I318"/>
<dbReference type="EMBL" id="LN734822">
    <property type="protein sequence ID" value="CEL25749.1"/>
    <property type="molecule type" value="Genomic_DNA"/>
</dbReference>
<reference evidence="4" key="3">
    <citation type="submission" date="2014-09" db="EMBL/GenBank/DDBJ databases">
        <authorList>
            <person name="Bishop-Lilly K.A."/>
            <person name="Broomall S.M."/>
            <person name="Chain P.S."/>
            <person name="Chertkov O."/>
            <person name="Coyne S.R."/>
            <person name="Daligault H.E."/>
            <person name="Davenport K.W."/>
            <person name="Erkkila T."/>
            <person name="Frey K.G."/>
            <person name="Gibbons H.S."/>
            <person name="Gu W."/>
            <person name="Jaissle J."/>
            <person name="Johnson S.L."/>
            <person name="Koroleva G.I."/>
            <person name="Ladner J.T."/>
            <person name="Lo C.-C."/>
            <person name="Minogue T.D."/>
            <person name="Munk C."/>
            <person name="Palacios G.F."/>
            <person name="Redden C.L."/>
            <person name="Rosenzweig C.N."/>
            <person name="Scholz M.B."/>
            <person name="Teshima H."/>
            <person name="Xu Y."/>
        </authorList>
    </citation>
    <scope>NUCLEOTIDE SEQUENCE</scope>
    <source>
        <strain evidence="4">Mb9</strain>
    </source>
</reference>
<accession>A0A090I318</accession>
<protein>
    <submittedName>
        <fullName evidence="5">DUF296 domain-containing protein</fullName>
    </submittedName>
</protein>
<dbReference type="Pfam" id="PF03479">
    <property type="entry name" value="PCC"/>
    <property type="match status" value="1"/>
</dbReference>
<organism evidence="3">
    <name type="scientific">Methanobacterium formicicum</name>
    <dbReference type="NCBI Taxonomy" id="2162"/>
    <lineage>
        <taxon>Archaea</taxon>
        <taxon>Methanobacteriati</taxon>
        <taxon>Methanobacteriota</taxon>
        <taxon>Methanomada group</taxon>
        <taxon>Methanobacteria</taxon>
        <taxon>Methanobacteriales</taxon>
        <taxon>Methanobacteriaceae</taxon>
        <taxon>Methanobacterium</taxon>
    </lineage>
</organism>
<evidence type="ECO:0000313" key="3">
    <source>
        <dbReference type="EMBL" id="CEA13384.1"/>
    </source>
</evidence>
<dbReference type="RefSeq" id="WP_048072602.1">
    <property type="nucleotide sequence ID" value="NZ_CP006933.1"/>
</dbReference>
<evidence type="ECO:0000313" key="6">
    <source>
        <dbReference type="Proteomes" id="UP000062768"/>
    </source>
</evidence>
<dbReference type="Proteomes" id="UP000606900">
    <property type="component" value="Unassembled WGS sequence"/>
</dbReference>
<sequence length="125" mass="13457">MIVRRLAPGQDLKKALEDIRDDEDLKSGIILCMVGSLQDAVLRMADGRAKVVKGPLEIVSTTGTLATNGVHIHLAVADKEGAVTGGHLKTGCLVHTTAEICIASCDLVFRRVFDPETGYRELETE</sequence>
<dbReference type="PANTHER" id="PTHR34988:SF1">
    <property type="entry name" value="DNA-BINDING PROTEIN"/>
    <property type="match status" value="1"/>
</dbReference>
<evidence type="ECO:0000313" key="5">
    <source>
        <dbReference type="EMBL" id="MBF4475749.1"/>
    </source>
</evidence>
<gene>
    <name evidence="2" type="ORF">BRM9_0262</name>
    <name evidence="3" type="ORF">DSM1535_1043</name>
    <name evidence="5" type="ORF">ISP06_09830</name>
    <name evidence="4" type="ORF">MB9_2134</name>
</gene>
<dbReference type="Gene3D" id="3.30.1330.80">
    <property type="entry name" value="Hypothetical protein, similar to alpha- acetolactate decarboxylase, domain 2"/>
    <property type="match status" value="1"/>
</dbReference>
<keyword evidence="6" id="KW-1185">Reference proteome</keyword>
<dbReference type="OrthoDB" id="371648at2157"/>
<evidence type="ECO:0000313" key="2">
    <source>
        <dbReference type="EMBL" id="AIS31091.1"/>
    </source>
</evidence>
<dbReference type="InterPro" id="IPR005175">
    <property type="entry name" value="PPC_dom"/>
</dbReference>
<feature type="domain" description="PPC" evidence="1">
    <location>
        <begin position="1"/>
        <end position="125"/>
    </location>
</feature>
<dbReference type="PROSITE" id="PS51742">
    <property type="entry name" value="PPC"/>
    <property type="match status" value="1"/>
</dbReference>
<dbReference type="EMBL" id="CP006933">
    <property type="protein sequence ID" value="AIS31091.1"/>
    <property type="molecule type" value="Genomic_DNA"/>
</dbReference>
<name>A0A090I318_METFO</name>
<evidence type="ECO:0000259" key="1">
    <source>
        <dbReference type="PROSITE" id="PS51742"/>
    </source>
</evidence>
<dbReference type="PATRIC" id="fig|2162.10.peg.2204"/>
<proteinExistence type="predicted"/>
<dbReference type="Proteomes" id="UP000062768">
    <property type="component" value="Chromosome I"/>
</dbReference>
<dbReference type="KEGG" id="mfc:BRM9_0262"/>
<dbReference type="EMBL" id="JADIIL010000035">
    <property type="protein sequence ID" value="MBF4475749.1"/>
    <property type="molecule type" value="Genomic_DNA"/>
</dbReference>
<dbReference type="Proteomes" id="UP000029661">
    <property type="component" value="Chromosome"/>
</dbReference>
<reference evidence="5" key="4">
    <citation type="submission" date="2020-10" db="EMBL/GenBank/DDBJ databases">
        <title>Dehalococcoides mccartyi of a TCE/Cr reducing biochatode.</title>
        <authorList>
            <person name="Matturro B."/>
        </authorList>
    </citation>
    <scope>NUCLEOTIDE SEQUENCE</scope>
    <source>
        <strain evidence="5">Bin2</strain>
    </source>
</reference>
<dbReference type="GeneID" id="26740367"/>
<dbReference type="EMBL" id="LN515531">
    <property type="protein sequence ID" value="CEA13384.1"/>
    <property type="molecule type" value="Genomic_DNA"/>
</dbReference>
<dbReference type="CDD" id="cd11378">
    <property type="entry name" value="DUF296"/>
    <property type="match status" value="1"/>
</dbReference>
<evidence type="ECO:0000313" key="4">
    <source>
        <dbReference type="EMBL" id="CEL25749.1"/>
    </source>
</evidence>
<reference evidence="3" key="2">
    <citation type="submission" date="2014-08" db="EMBL/GenBank/DDBJ databases">
        <authorList>
            <person name="Wibberg D."/>
        </authorList>
    </citation>
    <scope>NUCLEOTIDE SEQUENCE</scope>
</reference>
<dbReference type="KEGG" id="mfi:DSM1535_1043"/>